<comment type="similarity">
    <text evidence="1">Belongs to the FAD-binding monooxygenase family.</text>
</comment>
<evidence type="ECO:0000313" key="5">
    <source>
        <dbReference type="EMBL" id="GAA3885985.1"/>
    </source>
</evidence>
<dbReference type="Proteomes" id="UP001501803">
    <property type="component" value="Unassembled WGS sequence"/>
</dbReference>
<organism evidence="5 6">
    <name type="scientific">Leifsonia kafniensis</name>
    <dbReference type="NCBI Taxonomy" id="475957"/>
    <lineage>
        <taxon>Bacteria</taxon>
        <taxon>Bacillati</taxon>
        <taxon>Actinomycetota</taxon>
        <taxon>Actinomycetes</taxon>
        <taxon>Micrococcales</taxon>
        <taxon>Microbacteriaceae</taxon>
        <taxon>Leifsonia</taxon>
    </lineage>
</organism>
<dbReference type="EMBL" id="BAABCN010000010">
    <property type="protein sequence ID" value="GAA3885985.1"/>
    <property type="molecule type" value="Genomic_DNA"/>
</dbReference>
<dbReference type="PANTHER" id="PTHR42877:SF4">
    <property type="entry name" value="FAD_NAD(P)-BINDING DOMAIN-CONTAINING PROTEIN-RELATED"/>
    <property type="match status" value="1"/>
</dbReference>
<proteinExistence type="inferred from homology"/>
<dbReference type="InterPro" id="IPR036188">
    <property type="entry name" value="FAD/NAD-bd_sf"/>
</dbReference>
<evidence type="ECO:0000313" key="6">
    <source>
        <dbReference type="Proteomes" id="UP001501803"/>
    </source>
</evidence>
<evidence type="ECO:0000256" key="1">
    <source>
        <dbReference type="ARBA" id="ARBA00010139"/>
    </source>
</evidence>
<dbReference type="InterPro" id="IPR051209">
    <property type="entry name" value="FAD-bind_Monooxygenase_sf"/>
</dbReference>
<keyword evidence="3" id="KW-0274">FAD</keyword>
<protein>
    <submittedName>
        <fullName evidence="5">NAD(P)/FAD-dependent oxidoreductase</fullName>
    </submittedName>
</protein>
<evidence type="ECO:0000256" key="2">
    <source>
        <dbReference type="ARBA" id="ARBA00022630"/>
    </source>
</evidence>
<sequence length="645" mass="72752">MSESTEREIREAVKVATVPVLLMVVYQVTGDEKWLSDRYRPSKFRGVAPRITGELPEEVQEEIREAAVRAVMSLLAGDKPAISMETEEAVKHVASFFVGEAISDRHAAILREELERRASVTGEVLQQSADVKAPAGFTAIVIGTGVSGLAAVRVLQQLGIEFVIFERGAEAGGVWFQNTYPGAGVDTPSHLYSLSFSYKDWIHHYELRDELYGYFNDVLDDLGARDRVQFNTEVLSAHYNDETLKWTVTTRDPDGGLTEHITDMVLSCVGSLNQPVLPNVAGRETFSGVQFHSNEWDHELDLTGKRVVIVGVGASCQQIAPRIAKTAAHVTIVQRSPQWVAPFEQFRQPIAEGERTLLDQVPLYRSWYWLGLFWQHGDKVIDALRVDPEWPHPERSINRRNDRQREFLTNYINEQLAAHPDLIEASVPDYPPFGKRMLMDNGWYKNLTRENVSLVTGAVAGVDAEGLQIKDGQHLDADVIIWATGFAASRFLSSYEVKGENDLLLSEYWEDDDPRAYLGVGIPHFPNLFMVGGPHSLPPSGSFMYFTELQARYLRELLKEMFTAGVRAIDPTEEATNRYNDLVDDYHSRTVWSHPGFSTYYRNSKGRVIFVMPFLNVEYWELVKTPTLNDYVTHASILAQNHISA</sequence>
<dbReference type="InterPro" id="IPR020946">
    <property type="entry name" value="Flavin_mOase-like"/>
</dbReference>
<comment type="caution">
    <text evidence="5">The sequence shown here is derived from an EMBL/GenBank/DDBJ whole genome shotgun (WGS) entry which is preliminary data.</text>
</comment>
<keyword evidence="2" id="KW-0285">Flavoprotein</keyword>
<dbReference type="Pfam" id="PF00743">
    <property type="entry name" value="FMO-like"/>
    <property type="match status" value="1"/>
</dbReference>
<dbReference type="Gene3D" id="3.50.50.60">
    <property type="entry name" value="FAD/NAD(P)-binding domain"/>
    <property type="match status" value="2"/>
</dbReference>
<evidence type="ECO:0000256" key="3">
    <source>
        <dbReference type="ARBA" id="ARBA00022827"/>
    </source>
</evidence>
<dbReference type="PRINTS" id="PR00370">
    <property type="entry name" value="FMOXYGENASE"/>
</dbReference>
<keyword evidence="6" id="KW-1185">Reference proteome</keyword>
<dbReference type="PANTHER" id="PTHR42877">
    <property type="entry name" value="L-ORNITHINE N(5)-MONOOXYGENASE-RELATED"/>
    <property type="match status" value="1"/>
</dbReference>
<keyword evidence="4" id="KW-0560">Oxidoreductase</keyword>
<evidence type="ECO:0000256" key="4">
    <source>
        <dbReference type="ARBA" id="ARBA00023002"/>
    </source>
</evidence>
<reference evidence="6" key="1">
    <citation type="journal article" date="2019" name="Int. J. Syst. Evol. Microbiol.">
        <title>The Global Catalogue of Microorganisms (GCM) 10K type strain sequencing project: providing services to taxonomists for standard genome sequencing and annotation.</title>
        <authorList>
            <consortium name="The Broad Institute Genomics Platform"/>
            <consortium name="The Broad Institute Genome Sequencing Center for Infectious Disease"/>
            <person name="Wu L."/>
            <person name="Ma J."/>
        </authorList>
    </citation>
    <scope>NUCLEOTIDE SEQUENCE [LARGE SCALE GENOMIC DNA]</scope>
    <source>
        <strain evidence="6">JCM 17021</strain>
    </source>
</reference>
<dbReference type="SUPFAM" id="SSF51905">
    <property type="entry name" value="FAD/NAD(P)-binding domain"/>
    <property type="match status" value="1"/>
</dbReference>
<gene>
    <name evidence="5" type="ORF">GCM10022381_30140</name>
</gene>
<accession>A0ABP7KS85</accession>
<dbReference type="InterPro" id="IPR000960">
    <property type="entry name" value="Flavin_mOase"/>
</dbReference>
<name>A0ABP7KS85_9MICO</name>
<dbReference type="RefSeq" id="WP_345068188.1">
    <property type="nucleotide sequence ID" value="NZ_BAABCN010000010.1"/>
</dbReference>